<keyword evidence="1" id="KW-0805">Transcription regulation</keyword>
<keyword evidence="3" id="KW-0804">Transcription</keyword>
<evidence type="ECO:0000256" key="4">
    <source>
        <dbReference type="ARBA" id="ARBA00023242"/>
    </source>
</evidence>
<dbReference type="CDD" id="cd00067">
    <property type="entry name" value="GAL4"/>
    <property type="match status" value="1"/>
</dbReference>
<dbReference type="GeneID" id="63754543"/>
<evidence type="ECO:0000313" key="8">
    <source>
        <dbReference type="Proteomes" id="UP000184383"/>
    </source>
</evidence>
<keyword evidence="2" id="KW-0238">DNA-binding</keyword>
<dbReference type="InterPro" id="IPR036864">
    <property type="entry name" value="Zn2-C6_fun-type_DNA-bd_sf"/>
</dbReference>
<evidence type="ECO:0000256" key="2">
    <source>
        <dbReference type="ARBA" id="ARBA00023125"/>
    </source>
</evidence>
<keyword evidence="4" id="KW-0539">Nucleus</keyword>
<dbReference type="STRING" id="1073089.A0A1L9R4P6"/>
<gene>
    <name evidence="7" type="ORF">ASPWEDRAFT_63343</name>
</gene>
<evidence type="ECO:0000256" key="3">
    <source>
        <dbReference type="ARBA" id="ARBA00023163"/>
    </source>
</evidence>
<dbReference type="InterPro" id="IPR001138">
    <property type="entry name" value="Zn2Cys6_DnaBD"/>
</dbReference>
<dbReference type="PROSITE" id="PS50048">
    <property type="entry name" value="ZN2_CY6_FUNGAL_2"/>
    <property type="match status" value="1"/>
</dbReference>
<accession>A0A1L9R4P6</accession>
<dbReference type="InterPro" id="IPR052400">
    <property type="entry name" value="Zn2-C6_fungal_TF"/>
</dbReference>
<dbReference type="GO" id="GO:0000981">
    <property type="term" value="F:DNA-binding transcription factor activity, RNA polymerase II-specific"/>
    <property type="evidence" value="ECO:0007669"/>
    <property type="project" value="InterPro"/>
</dbReference>
<feature type="compositionally biased region" description="Basic and acidic residues" evidence="5">
    <location>
        <begin position="81"/>
        <end position="96"/>
    </location>
</feature>
<dbReference type="RefSeq" id="XP_040683567.1">
    <property type="nucleotide sequence ID" value="XM_040838695.1"/>
</dbReference>
<feature type="domain" description="Zn(2)-C6 fungal-type" evidence="6">
    <location>
        <begin position="37"/>
        <end position="67"/>
    </location>
</feature>
<dbReference type="Gene3D" id="4.10.240.10">
    <property type="entry name" value="Zn(2)-C6 fungal-type DNA-binding domain"/>
    <property type="match status" value="1"/>
</dbReference>
<evidence type="ECO:0000259" key="6">
    <source>
        <dbReference type="PROSITE" id="PS50048"/>
    </source>
</evidence>
<dbReference type="OrthoDB" id="3546279at2759"/>
<feature type="region of interest" description="Disordered" evidence="5">
    <location>
        <begin position="69"/>
        <end position="108"/>
    </location>
</feature>
<proteinExistence type="predicted"/>
<name>A0A1L9R4P6_ASPWE</name>
<dbReference type="EMBL" id="KV878218">
    <property type="protein sequence ID" value="OJJ29890.1"/>
    <property type="molecule type" value="Genomic_DNA"/>
</dbReference>
<dbReference type="AlphaFoldDB" id="A0A1L9R4P6"/>
<dbReference type="SMART" id="SM00066">
    <property type="entry name" value="GAL4"/>
    <property type="match status" value="1"/>
</dbReference>
<dbReference type="PANTHER" id="PTHR47657">
    <property type="entry name" value="STEROL REGULATORY ELEMENT-BINDING PROTEIN ECM22"/>
    <property type="match status" value="1"/>
</dbReference>
<dbReference type="GO" id="GO:0008270">
    <property type="term" value="F:zinc ion binding"/>
    <property type="evidence" value="ECO:0007669"/>
    <property type="project" value="InterPro"/>
</dbReference>
<reference evidence="8" key="1">
    <citation type="journal article" date="2017" name="Genome Biol.">
        <title>Comparative genomics reveals high biological diversity and specific adaptations in the industrially and medically important fungal genus Aspergillus.</title>
        <authorList>
            <person name="de Vries R.P."/>
            <person name="Riley R."/>
            <person name="Wiebenga A."/>
            <person name="Aguilar-Osorio G."/>
            <person name="Amillis S."/>
            <person name="Uchima C.A."/>
            <person name="Anderluh G."/>
            <person name="Asadollahi M."/>
            <person name="Askin M."/>
            <person name="Barry K."/>
            <person name="Battaglia E."/>
            <person name="Bayram O."/>
            <person name="Benocci T."/>
            <person name="Braus-Stromeyer S.A."/>
            <person name="Caldana C."/>
            <person name="Canovas D."/>
            <person name="Cerqueira G.C."/>
            <person name="Chen F."/>
            <person name="Chen W."/>
            <person name="Choi C."/>
            <person name="Clum A."/>
            <person name="Dos Santos R.A."/>
            <person name="Damasio A.R."/>
            <person name="Diallinas G."/>
            <person name="Emri T."/>
            <person name="Fekete E."/>
            <person name="Flipphi M."/>
            <person name="Freyberg S."/>
            <person name="Gallo A."/>
            <person name="Gournas C."/>
            <person name="Habgood R."/>
            <person name="Hainaut M."/>
            <person name="Harispe M.L."/>
            <person name="Henrissat B."/>
            <person name="Hilden K.S."/>
            <person name="Hope R."/>
            <person name="Hossain A."/>
            <person name="Karabika E."/>
            <person name="Karaffa L."/>
            <person name="Karanyi Z."/>
            <person name="Krasevec N."/>
            <person name="Kuo A."/>
            <person name="Kusch H."/>
            <person name="LaButti K."/>
            <person name="Lagendijk E.L."/>
            <person name="Lapidus A."/>
            <person name="Levasseur A."/>
            <person name="Lindquist E."/>
            <person name="Lipzen A."/>
            <person name="Logrieco A.F."/>
            <person name="MacCabe A."/>
            <person name="Maekelae M.R."/>
            <person name="Malavazi I."/>
            <person name="Melin P."/>
            <person name="Meyer V."/>
            <person name="Mielnichuk N."/>
            <person name="Miskei M."/>
            <person name="Molnar A.P."/>
            <person name="Mule G."/>
            <person name="Ngan C.Y."/>
            <person name="Orejas M."/>
            <person name="Orosz E."/>
            <person name="Ouedraogo J.P."/>
            <person name="Overkamp K.M."/>
            <person name="Park H.-S."/>
            <person name="Perrone G."/>
            <person name="Piumi F."/>
            <person name="Punt P.J."/>
            <person name="Ram A.F."/>
            <person name="Ramon A."/>
            <person name="Rauscher S."/>
            <person name="Record E."/>
            <person name="Riano-Pachon D.M."/>
            <person name="Robert V."/>
            <person name="Roehrig J."/>
            <person name="Ruller R."/>
            <person name="Salamov A."/>
            <person name="Salih N.S."/>
            <person name="Samson R.A."/>
            <person name="Sandor E."/>
            <person name="Sanguinetti M."/>
            <person name="Schuetze T."/>
            <person name="Sepcic K."/>
            <person name="Shelest E."/>
            <person name="Sherlock G."/>
            <person name="Sophianopoulou V."/>
            <person name="Squina F.M."/>
            <person name="Sun H."/>
            <person name="Susca A."/>
            <person name="Todd R.B."/>
            <person name="Tsang A."/>
            <person name="Unkles S.E."/>
            <person name="van de Wiele N."/>
            <person name="van Rossen-Uffink D."/>
            <person name="Oliveira J.V."/>
            <person name="Vesth T.C."/>
            <person name="Visser J."/>
            <person name="Yu J.-H."/>
            <person name="Zhou M."/>
            <person name="Andersen M.R."/>
            <person name="Archer D.B."/>
            <person name="Baker S.E."/>
            <person name="Benoit I."/>
            <person name="Brakhage A.A."/>
            <person name="Braus G.H."/>
            <person name="Fischer R."/>
            <person name="Frisvad J.C."/>
            <person name="Goldman G.H."/>
            <person name="Houbraken J."/>
            <person name="Oakley B."/>
            <person name="Pocsi I."/>
            <person name="Scazzocchio C."/>
            <person name="Seiboth B."/>
            <person name="vanKuyk P.A."/>
            <person name="Wortman J."/>
            <person name="Dyer P.S."/>
            <person name="Grigoriev I.V."/>
        </authorList>
    </citation>
    <scope>NUCLEOTIDE SEQUENCE [LARGE SCALE GENOMIC DNA]</scope>
    <source>
        <strain evidence="8">DTO 134E9</strain>
    </source>
</reference>
<dbReference type="SUPFAM" id="SSF57701">
    <property type="entry name" value="Zn2/Cys6 DNA-binding domain"/>
    <property type="match status" value="1"/>
</dbReference>
<dbReference type="PROSITE" id="PS00463">
    <property type="entry name" value="ZN2_CY6_FUNGAL_1"/>
    <property type="match status" value="1"/>
</dbReference>
<keyword evidence="8" id="KW-1185">Reference proteome</keyword>
<evidence type="ECO:0000256" key="5">
    <source>
        <dbReference type="SAM" id="MobiDB-lite"/>
    </source>
</evidence>
<sequence length="501" mass="56113">MLGSTLNGDPYIAAEAARHSQRARKRHRARHLKSRLGCFSCKSRRVKCDEVRPVCGSCDSRREQCIFPDPPTTSLKPISSSRDRQESTRRSRDGSLRHARSSLEPWEAGASAPVDDGLRMDDLLSLQFFHLHTAPGMSLHPKRNMAWRRVIPRLAEKHRYLMHLLIALGGLHMITDRLRPRPGEDDHSDTVDLRVVLDRYQRGLQDFRTEVAKISISNAEAVYAGSLLLVAFFYASLHVPELNLAWTTGIPISVPYDPALSNQTLSPTNRPEVSWLHLIRGVSIVAQDQWPALKASRIRPLVLHFHGDEYWTDLPFDPSLSKLSHCSPLLQVFAQGAFQAVADLRTFYAPHQLSHSYGLSSTSVSPPSASEGAVDGLSMSINVLERVYSRIISVLQCSVLEHGFPDDSDIQDNLEEAAVLGWPGLLPDVFIGSLEVDEPGHPTWGLSLIILAHFYVVNTLVDRWYLRAFKDEILKIQESVSSLHDAALDRLLIWLSKIATS</sequence>
<dbReference type="VEuPathDB" id="FungiDB:ASPWEDRAFT_63343"/>
<dbReference type="PANTHER" id="PTHR47657:SF10">
    <property type="entry name" value="ZN(II)2CYS6 TRANSCRIPTION FACTOR (EUROFUNG)"/>
    <property type="match status" value="1"/>
</dbReference>
<dbReference type="Pfam" id="PF00172">
    <property type="entry name" value="Zn_clus"/>
    <property type="match status" value="1"/>
</dbReference>
<dbReference type="Proteomes" id="UP000184383">
    <property type="component" value="Unassembled WGS sequence"/>
</dbReference>
<evidence type="ECO:0000256" key="1">
    <source>
        <dbReference type="ARBA" id="ARBA00023015"/>
    </source>
</evidence>
<organism evidence="7 8">
    <name type="scientific">Aspergillus wentii DTO 134E9</name>
    <dbReference type="NCBI Taxonomy" id="1073089"/>
    <lineage>
        <taxon>Eukaryota</taxon>
        <taxon>Fungi</taxon>
        <taxon>Dikarya</taxon>
        <taxon>Ascomycota</taxon>
        <taxon>Pezizomycotina</taxon>
        <taxon>Eurotiomycetes</taxon>
        <taxon>Eurotiomycetidae</taxon>
        <taxon>Eurotiales</taxon>
        <taxon>Aspergillaceae</taxon>
        <taxon>Aspergillus</taxon>
        <taxon>Aspergillus subgen. Cremei</taxon>
    </lineage>
</organism>
<dbReference type="GO" id="GO:0003677">
    <property type="term" value="F:DNA binding"/>
    <property type="evidence" value="ECO:0007669"/>
    <property type="project" value="UniProtKB-KW"/>
</dbReference>
<protein>
    <recommendedName>
        <fullName evidence="6">Zn(2)-C6 fungal-type domain-containing protein</fullName>
    </recommendedName>
</protein>
<evidence type="ECO:0000313" key="7">
    <source>
        <dbReference type="EMBL" id="OJJ29890.1"/>
    </source>
</evidence>